<comment type="caution">
    <text evidence="1">The sequence shown here is derived from an EMBL/GenBank/DDBJ whole genome shotgun (WGS) entry which is preliminary data.</text>
</comment>
<organism evidence="1 2">
    <name type="scientific">Aspergillus udagawae</name>
    <dbReference type="NCBI Taxonomy" id="91492"/>
    <lineage>
        <taxon>Eukaryota</taxon>
        <taxon>Fungi</taxon>
        <taxon>Dikarya</taxon>
        <taxon>Ascomycota</taxon>
        <taxon>Pezizomycotina</taxon>
        <taxon>Eurotiomycetes</taxon>
        <taxon>Eurotiomycetidae</taxon>
        <taxon>Eurotiales</taxon>
        <taxon>Aspergillaceae</taxon>
        <taxon>Aspergillus</taxon>
        <taxon>Aspergillus subgen. Fumigati</taxon>
    </lineage>
</organism>
<dbReference type="EMBL" id="BLKG01000163">
    <property type="protein sequence ID" value="GFF97743.1"/>
    <property type="molecule type" value="Genomic_DNA"/>
</dbReference>
<accession>A0ABQ1BBB8</accession>
<gene>
    <name evidence="1" type="ORF">IFM53868_09368</name>
</gene>
<keyword evidence="2" id="KW-1185">Reference proteome</keyword>
<dbReference type="Proteomes" id="UP000465266">
    <property type="component" value="Unassembled WGS sequence"/>
</dbReference>
<name>A0ABQ1BBB8_9EURO</name>
<evidence type="ECO:0000313" key="2">
    <source>
        <dbReference type="Proteomes" id="UP000465266"/>
    </source>
</evidence>
<proteinExistence type="predicted"/>
<protein>
    <submittedName>
        <fullName evidence="1">Uncharacterized protein</fullName>
    </submittedName>
</protein>
<sequence>MRTGRTARDWLTENPETDASDVALVGLSVMKRVQYAETVIDMGWPVSMTGPKANLIPLKPNCNAAHLTLTGRR</sequence>
<evidence type="ECO:0000313" key="1">
    <source>
        <dbReference type="EMBL" id="GFF97743.1"/>
    </source>
</evidence>
<reference evidence="1 2" key="1">
    <citation type="submission" date="2020-01" db="EMBL/GenBank/DDBJ databases">
        <title>Draft genome sequence of Aspergillus udagawae IFM 53868.</title>
        <authorList>
            <person name="Takahashi H."/>
            <person name="Yaguchi T."/>
        </authorList>
    </citation>
    <scope>NUCLEOTIDE SEQUENCE [LARGE SCALE GENOMIC DNA]</scope>
    <source>
        <strain evidence="1 2">IFM 53868</strain>
    </source>
</reference>